<dbReference type="InterPro" id="IPR002059">
    <property type="entry name" value="CSP_DNA-bd"/>
</dbReference>
<feature type="transmembrane region" description="Helical" evidence="3">
    <location>
        <begin position="103"/>
        <end position="122"/>
    </location>
</feature>
<feature type="compositionally biased region" description="Polar residues" evidence="2">
    <location>
        <begin position="38"/>
        <end position="50"/>
    </location>
</feature>
<dbReference type="InterPro" id="IPR011129">
    <property type="entry name" value="CSD"/>
</dbReference>
<dbReference type="InterPro" id="IPR012340">
    <property type="entry name" value="NA-bd_OB-fold"/>
</dbReference>
<keyword evidence="1" id="KW-0597">Phosphoprotein</keyword>
<evidence type="ECO:0000313" key="5">
    <source>
        <dbReference type="EMBL" id="QDV82440.1"/>
    </source>
</evidence>
<dbReference type="PROSITE" id="PS51857">
    <property type="entry name" value="CSD_2"/>
    <property type="match status" value="1"/>
</dbReference>
<dbReference type="Pfam" id="PF06961">
    <property type="entry name" value="DUF1294"/>
    <property type="match status" value="1"/>
</dbReference>
<sequence length="215" mass="23812">MEGVIARWDDEKGYGFITPHEGGRQVFVHIKAFQNRTSRPTAGQSVTYEMSSDRQGRPCADQARLVSEPGRRSDVSPGTSSSRPAGVRSGALRVAVKTGSKTSLPVIAAWLFLVLVGLLVWTSQLPRLVLWFYLAASLVTYLVYAIDKSAARRGNWRTQESTLHLLSMIGGWPGALIAQEKLRHKTRKQSFRIVFGLTVLFNGVMLVTVLLVWAQ</sequence>
<keyword evidence="3" id="KW-0812">Transmembrane</keyword>
<keyword evidence="6" id="KW-1185">Reference proteome</keyword>
<dbReference type="InterPro" id="IPR052069">
    <property type="entry name" value="Ca-reg_mRNA-binding_domain"/>
</dbReference>
<proteinExistence type="predicted"/>
<reference evidence="5 6" key="1">
    <citation type="submission" date="2019-02" db="EMBL/GenBank/DDBJ databases">
        <title>Deep-cultivation of Planctomycetes and their phenomic and genomic characterization uncovers novel biology.</title>
        <authorList>
            <person name="Wiegand S."/>
            <person name="Jogler M."/>
            <person name="Boedeker C."/>
            <person name="Pinto D."/>
            <person name="Vollmers J."/>
            <person name="Rivas-Marin E."/>
            <person name="Kohn T."/>
            <person name="Peeters S.H."/>
            <person name="Heuer A."/>
            <person name="Rast P."/>
            <person name="Oberbeckmann S."/>
            <person name="Bunk B."/>
            <person name="Jeske O."/>
            <person name="Meyerdierks A."/>
            <person name="Storesund J.E."/>
            <person name="Kallscheuer N."/>
            <person name="Luecker S."/>
            <person name="Lage O.M."/>
            <person name="Pohl T."/>
            <person name="Merkel B.J."/>
            <person name="Hornburger P."/>
            <person name="Mueller R.-W."/>
            <person name="Bruemmer F."/>
            <person name="Labrenz M."/>
            <person name="Spormann A.M."/>
            <person name="Op den Camp H."/>
            <person name="Overmann J."/>
            <person name="Amann R."/>
            <person name="Jetten M.S.M."/>
            <person name="Mascher T."/>
            <person name="Medema M.H."/>
            <person name="Devos D.P."/>
            <person name="Kaster A.-K."/>
            <person name="Ovreas L."/>
            <person name="Rohde M."/>
            <person name="Galperin M.Y."/>
            <person name="Jogler C."/>
        </authorList>
    </citation>
    <scope>NUCLEOTIDE SEQUENCE [LARGE SCALE GENOMIC DNA]</scope>
    <source>
        <strain evidence="5 6">TBK1r</strain>
    </source>
</reference>
<feature type="transmembrane region" description="Helical" evidence="3">
    <location>
        <begin position="128"/>
        <end position="146"/>
    </location>
</feature>
<dbReference type="PANTHER" id="PTHR12962:SF1">
    <property type="entry name" value="COLD SHOCK DOMAIN-CONTAINING PROTEIN CG9705"/>
    <property type="match status" value="1"/>
</dbReference>
<name>A0ABX5XKC2_9BACT</name>
<evidence type="ECO:0000256" key="2">
    <source>
        <dbReference type="SAM" id="MobiDB-lite"/>
    </source>
</evidence>
<dbReference type="Pfam" id="PF00313">
    <property type="entry name" value="CSD"/>
    <property type="match status" value="1"/>
</dbReference>
<evidence type="ECO:0000256" key="3">
    <source>
        <dbReference type="SAM" id="Phobius"/>
    </source>
</evidence>
<evidence type="ECO:0000256" key="1">
    <source>
        <dbReference type="ARBA" id="ARBA00022553"/>
    </source>
</evidence>
<keyword evidence="3" id="KW-0472">Membrane</keyword>
<organism evidence="5 6">
    <name type="scientific">Stieleria magnilauensis</name>
    <dbReference type="NCBI Taxonomy" id="2527963"/>
    <lineage>
        <taxon>Bacteria</taxon>
        <taxon>Pseudomonadati</taxon>
        <taxon>Planctomycetota</taxon>
        <taxon>Planctomycetia</taxon>
        <taxon>Pirellulales</taxon>
        <taxon>Pirellulaceae</taxon>
        <taxon>Stieleria</taxon>
    </lineage>
</organism>
<dbReference type="PANTHER" id="PTHR12962">
    <property type="entry name" value="CALCIUM-REGULATED HEAT STABLE PROTEIN CRHSP-24-RELATED"/>
    <property type="match status" value="1"/>
</dbReference>
<dbReference type="InterPro" id="IPR010718">
    <property type="entry name" value="DUF1294"/>
</dbReference>
<feature type="region of interest" description="Disordered" evidence="2">
    <location>
        <begin position="38"/>
        <end position="86"/>
    </location>
</feature>
<dbReference type="EMBL" id="CP036432">
    <property type="protein sequence ID" value="QDV82440.1"/>
    <property type="molecule type" value="Genomic_DNA"/>
</dbReference>
<keyword evidence="3" id="KW-1133">Transmembrane helix</keyword>
<protein>
    <submittedName>
        <fullName evidence="5">Cold shock-like protein CspB</fullName>
    </submittedName>
</protein>
<evidence type="ECO:0000313" key="6">
    <source>
        <dbReference type="Proteomes" id="UP000318081"/>
    </source>
</evidence>
<feature type="transmembrane region" description="Helical" evidence="3">
    <location>
        <begin position="191"/>
        <end position="214"/>
    </location>
</feature>
<dbReference type="Gene3D" id="2.40.50.140">
    <property type="entry name" value="Nucleic acid-binding proteins"/>
    <property type="match status" value="1"/>
</dbReference>
<dbReference type="RefSeq" id="WP_145208326.1">
    <property type="nucleotide sequence ID" value="NZ_CP036432.1"/>
</dbReference>
<accession>A0ABX5XKC2</accession>
<dbReference type="CDD" id="cd04458">
    <property type="entry name" value="CSP_CDS"/>
    <property type="match status" value="1"/>
</dbReference>
<gene>
    <name evidence="5" type="primary">cspB</name>
    <name evidence="5" type="ORF">TBK1r_13700</name>
</gene>
<feature type="domain" description="CSD" evidence="4">
    <location>
        <begin position="1"/>
        <end position="65"/>
    </location>
</feature>
<evidence type="ECO:0000259" key="4">
    <source>
        <dbReference type="PROSITE" id="PS51857"/>
    </source>
</evidence>
<dbReference type="SUPFAM" id="SSF50249">
    <property type="entry name" value="Nucleic acid-binding proteins"/>
    <property type="match status" value="1"/>
</dbReference>
<dbReference type="Proteomes" id="UP000318081">
    <property type="component" value="Chromosome"/>
</dbReference>
<dbReference type="SMART" id="SM00357">
    <property type="entry name" value="CSP"/>
    <property type="match status" value="1"/>
</dbReference>